<evidence type="ECO:0000259" key="11">
    <source>
        <dbReference type="Pfam" id="PF03033"/>
    </source>
</evidence>
<keyword evidence="8 10" id="KW-0131">Cell cycle</keyword>
<comment type="function">
    <text evidence="10">Cell wall formation. Catalyzes the transfer of a GlcNAc subunit on undecaprenyl-pyrophosphoryl-MurNAc-pentapeptide (lipid intermediate I) to form undecaprenyl-pyrophosphoryl-MurNAc-(pentapeptide)GlcNAc (lipid intermediate II).</text>
</comment>
<name>A0ABT8R565_9BACT</name>
<feature type="binding site" evidence="10">
    <location>
        <position position="172"/>
    </location>
    <ligand>
        <name>UDP-N-acetyl-alpha-D-glucosamine</name>
        <dbReference type="ChEBI" id="CHEBI:57705"/>
    </ligand>
</feature>
<comment type="catalytic activity">
    <reaction evidence="10">
        <text>di-trans,octa-cis-undecaprenyl diphospho-N-acetyl-alpha-D-muramoyl-L-alanyl-D-glutamyl-meso-2,6-diaminopimeloyl-D-alanyl-D-alanine + UDP-N-acetyl-alpha-D-glucosamine = di-trans,octa-cis-undecaprenyl diphospho-[N-acetyl-alpha-D-glucosaminyl-(1-&gt;4)]-N-acetyl-alpha-D-muramoyl-L-alanyl-D-glutamyl-meso-2,6-diaminopimeloyl-D-alanyl-D-alanine + UDP + H(+)</text>
        <dbReference type="Rhea" id="RHEA:31227"/>
        <dbReference type="ChEBI" id="CHEBI:15378"/>
        <dbReference type="ChEBI" id="CHEBI:57705"/>
        <dbReference type="ChEBI" id="CHEBI:58223"/>
        <dbReference type="ChEBI" id="CHEBI:61387"/>
        <dbReference type="ChEBI" id="CHEBI:61388"/>
        <dbReference type="EC" id="2.4.1.227"/>
    </reaction>
</comment>
<keyword evidence="7 10" id="KW-0472">Membrane</keyword>
<dbReference type="PANTHER" id="PTHR21015">
    <property type="entry name" value="UDP-N-ACETYLGLUCOSAMINE--N-ACETYLMURAMYL-(PENTAPEPTIDE) PYROPHOSPHORYL-UNDECAPRENOL N-ACETYLGLUCOSAMINE TRANSFERASE 1"/>
    <property type="match status" value="1"/>
</dbReference>
<evidence type="ECO:0000256" key="6">
    <source>
        <dbReference type="ARBA" id="ARBA00022984"/>
    </source>
</evidence>
<evidence type="ECO:0000256" key="7">
    <source>
        <dbReference type="ARBA" id="ARBA00023136"/>
    </source>
</evidence>
<feature type="domain" description="Glycosyltransferase family 28 N-terminal" evidence="11">
    <location>
        <begin position="10"/>
        <end position="149"/>
    </location>
</feature>
<sequence length="368" mass="39655">MVQTTKSYKIIISGGGTGGHIYPAIAIANALKELDTRTEILFVGAEGKMEMQKVPQAGYKIIGLPIAGIQRKLTPSNLLFPFKLMNSLLKARKVISDFKPDAAVGVGGYASGPLLYAAAGRNIPTLIQEQNSYAGLTNKWLAKKAHKICVAYGGMEKFFPAEKIIFTGNPVRKDILQANQKRKDALEYFKLSENKPTLLVIGGSLGARTINETLKASLPALSQANCQVIWQTGKFYYESCKQAAAGVSNVHVYDFIAPMDLAYGVADAVISRAGALSISELCLAAKPAILVPSPNVSEDHQTKNAMNLVNNGAALMVKDVEAMEKLVPAALTLLNDTSQKEQLSANIRKIGKPDAARQIAEEILKLIR</sequence>
<accession>A0ABT8R565</accession>
<dbReference type="EC" id="2.4.1.227" evidence="10"/>
<comment type="caution">
    <text evidence="10">Lacks conserved residue(s) required for the propagation of feature annotation.</text>
</comment>
<reference evidence="13" key="1">
    <citation type="submission" date="2023-07" db="EMBL/GenBank/DDBJ databases">
        <title>The genome sequence of Rhodocytophaga aerolata KACC 12507.</title>
        <authorList>
            <person name="Zhang X."/>
        </authorList>
    </citation>
    <scope>NUCLEOTIDE SEQUENCE</scope>
    <source>
        <strain evidence="13">KACC 12507</strain>
    </source>
</reference>
<comment type="subcellular location">
    <subcellularLocation>
        <location evidence="10">Cell membrane</location>
        <topology evidence="10">Peripheral membrane protein</topology>
        <orientation evidence="10">Cytoplasmic side</orientation>
    </subcellularLocation>
</comment>
<dbReference type="InterPro" id="IPR007235">
    <property type="entry name" value="Glyco_trans_28_C"/>
</dbReference>
<dbReference type="PANTHER" id="PTHR21015:SF22">
    <property type="entry name" value="GLYCOSYLTRANSFERASE"/>
    <property type="match status" value="1"/>
</dbReference>
<evidence type="ECO:0000256" key="8">
    <source>
        <dbReference type="ARBA" id="ARBA00023306"/>
    </source>
</evidence>
<dbReference type="RefSeq" id="WP_302036594.1">
    <property type="nucleotide sequence ID" value="NZ_JAUKPO010000002.1"/>
</dbReference>
<keyword evidence="2 10" id="KW-0132">Cell division</keyword>
<evidence type="ECO:0000259" key="12">
    <source>
        <dbReference type="Pfam" id="PF04101"/>
    </source>
</evidence>
<evidence type="ECO:0000313" key="13">
    <source>
        <dbReference type="EMBL" id="MDO1445795.1"/>
    </source>
</evidence>
<dbReference type="EMBL" id="JAUKPO010000002">
    <property type="protein sequence ID" value="MDO1445795.1"/>
    <property type="molecule type" value="Genomic_DNA"/>
</dbReference>
<keyword evidence="6 10" id="KW-0573">Peptidoglycan synthesis</keyword>
<feature type="binding site" evidence="10">
    <location>
        <position position="256"/>
    </location>
    <ligand>
        <name>UDP-N-acetyl-alpha-D-glucosamine</name>
        <dbReference type="ChEBI" id="CHEBI:57705"/>
    </ligand>
</feature>
<comment type="caution">
    <text evidence="13">The sequence shown here is derived from an EMBL/GenBank/DDBJ whole genome shotgun (WGS) entry which is preliminary data.</text>
</comment>
<evidence type="ECO:0000256" key="9">
    <source>
        <dbReference type="ARBA" id="ARBA00023316"/>
    </source>
</evidence>
<dbReference type="Pfam" id="PF03033">
    <property type="entry name" value="Glyco_transf_28"/>
    <property type="match status" value="1"/>
</dbReference>
<dbReference type="CDD" id="cd03785">
    <property type="entry name" value="GT28_MurG"/>
    <property type="match status" value="1"/>
</dbReference>
<dbReference type="InterPro" id="IPR004276">
    <property type="entry name" value="GlycoTrans_28_N"/>
</dbReference>
<dbReference type="SUPFAM" id="SSF53756">
    <property type="entry name" value="UDP-Glycosyltransferase/glycogen phosphorylase"/>
    <property type="match status" value="1"/>
</dbReference>
<dbReference type="GO" id="GO:0016757">
    <property type="term" value="F:glycosyltransferase activity"/>
    <property type="evidence" value="ECO:0007669"/>
    <property type="project" value="UniProtKB-KW"/>
</dbReference>
<feature type="binding site" evidence="10">
    <location>
        <position position="131"/>
    </location>
    <ligand>
        <name>UDP-N-acetyl-alpha-D-glucosamine</name>
        <dbReference type="ChEBI" id="CHEBI:57705"/>
    </ligand>
</feature>
<keyword evidence="3 10" id="KW-0328">Glycosyltransferase</keyword>
<dbReference type="InterPro" id="IPR006009">
    <property type="entry name" value="GlcNAc_MurG"/>
</dbReference>
<proteinExistence type="inferred from homology"/>
<protein>
    <recommendedName>
        <fullName evidence="10">UDP-N-acetylglucosamine--N-acetylmuramyl-(pentapeptide) pyrophosphoryl-undecaprenol N-acetylglucosamine transferase</fullName>
        <ecNumber evidence="10">2.4.1.227</ecNumber>
    </recommendedName>
    <alternativeName>
        <fullName evidence="10">Undecaprenyl-PP-MurNAc-pentapeptide-UDPGlcNAc GlcNAc transferase</fullName>
    </alternativeName>
</protein>
<keyword evidence="9 10" id="KW-0961">Cell wall biogenesis/degradation</keyword>
<dbReference type="Proteomes" id="UP001168528">
    <property type="component" value="Unassembled WGS sequence"/>
</dbReference>
<dbReference type="Pfam" id="PF04101">
    <property type="entry name" value="Glyco_tran_28_C"/>
    <property type="match status" value="1"/>
</dbReference>
<evidence type="ECO:0000256" key="2">
    <source>
        <dbReference type="ARBA" id="ARBA00022618"/>
    </source>
</evidence>
<keyword evidence="1 10" id="KW-1003">Cell membrane</keyword>
<comment type="similarity">
    <text evidence="10">Belongs to the glycosyltransferase 28 family. MurG subfamily.</text>
</comment>
<gene>
    <name evidence="10 13" type="primary">murG</name>
    <name evidence="13" type="ORF">Q0590_06010</name>
</gene>
<keyword evidence="4 10" id="KW-0808">Transferase</keyword>
<comment type="pathway">
    <text evidence="10">Cell wall biogenesis; peptidoglycan biosynthesis.</text>
</comment>
<keyword evidence="14" id="KW-1185">Reference proteome</keyword>
<organism evidence="13 14">
    <name type="scientific">Rhodocytophaga aerolata</name>
    <dbReference type="NCBI Taxonomy" id="455078"/>
    <lineage>
        <taxon>Bacteria</taxon>
        <taxon>Pseudomonadati</taxon>
        <taxon>Bacteroidota</taxon>
        <taxon>Cytophagia</taxon>
        <taxon>Cytophagales</taxon>
        <taxon>Rhodocytophagaceae</taxon>
        <taxon>Rhodocytophaga</taxon>
    </lineage>
</organism>
<evidence type="ECO:0000256" key="1">
    <source>
        <dbReference type="ARBA" id="ARBA00022475"/>
    </source>
</evidence>
<evidence type="ECO:0000256" key="5">
    <source>
        <dbReference type="ARBA" id="ARBA00022960"/>
    </source>
</evidence>
<dbReference type="NCBIfam" id="TIGR01133">
    <property type="entry name" value="murG"/>
    <property type="match status" value="1"/>
</dbReference>
<evidence type="ECO:0000256" key="10">
    <source>
        <dbReference type="HAMAP-Rule" id="MF_00033"/>
    </source>
</evidence>
<evidence type="ECO:0000256" key="4">
    <source>
        <dbReference type="ARBA" id="ARBA00022679"/>
    </source>
</evidence>
<evidence type="ECO:0000256" key="3">
    <source>
        <dbReference type="ARBA" id="ARBA00022676"/>
    </source>
</evidence>
<feature type="binding site" evidence="10">
    <location>
        <position position="204"/>
    </location>
    <ligand>
        <name>UDP-N-acetyl-alpha-D-glucosamine</name>
        <dbReference type="ChEBI" id="CHEBI:57705"/>
    </ligand>
</feature>
<dbReference type="Gene3D" id="3.40.50.2000">
    <property type="entry name" value="Glycogen Phosphorylase B"/>
    <property type="match status" value="2"/>
</dbReference>
<feature type="domain" description="Glycosyl transferase family 28 C-terminal" evidence="12">
    <location>
        <begin position="197"/>
        <end position="358"/>
    </location>
</feature>
<dbReference type="HAMAP" id="MF_00033">
    <property type="entry name" value="MurG"/>
    <property type="match status" value="1"/>
</dbReference>
<feature type="binding site" evidence="10">
    <location>
        <begin position="17"/>
        <end position="19"/>
    </location>
    <ligand>
        <name>UDP-N-acetyl-alpha-D-glucosamine</name>
        <dbReference type="ChEBI" id="CHEBI:57705"/>
    </ligand>
</feature>
<evidence type="ECO:0000313" key="14">
    <source>
        <dbReference type="Proteomes" id="UP001168528"/>
    </source>
</evidence>
<keyword evidence="5 10" id="KW-0133">Cell shape</keyword>
<feature type="binding site" evidence="10">
    <location>
        <position position="301"/>
    </location>
    <ligand>
        <name>UDP-N-acetyl-alpha-D-glucosamine</name>
        <dbReference type="ChEBI" id="CHEBI:57705"/>
    </ligand>
</feature>